<proteinExistence type="predicted"/>
<gene>
    <name evidence="2" type="ORF">dnm_086350</name>
</gene>
<dbReference type="RefSeq" id="WP_207679867.1">
    <property type="nucleotide sequence ID" value="NZ_CP061800.1"/>
</dbReference>
<dbReference type="Proteomes" id="UP000663722">
    <property type="component" value="Chromosome"/>
</dbReference>
<sequence>MKKLIVYALFCGFFTFIRWLCPQPVAAHGTGCRILSDNKAVTAEFYYSDGEAMSYASILVFGPGDDKTEYQNGRTDRSGRFGFYPDKNGTWRIEANDGMGHKAQAAVEVREEKSAETEAEKNFPSSHAELGNKGTLSTLLKSVLGLSLIFNIFFVIFLWKRKTV</sequence>
<accession>A0A975BW27</accession>
<keyword evidence="1" id="KW-1133">Transmembrane helix</keyword>
<evidence type="ECO:0000313" key="3">
    <source>
        <dbReference type="Proteomes" id="UP000663722"/>
    </source>
</evidence>
<dbReference type="AlphaFoldDB" id="A0A975BW27"/>
<protein>
    <recommendedName>
        <fullName evidence="4">DUF4198 domain-containing protein</fullName>
    </recommendedName>
</protein>
<reference evidence="2" key="1">
    <citation type="journal article" date="2021" name="Microb. Physiol.">
        <title>Proteogenomic Insights into the Physiology of Marine, Sulfate-Reducing, Filamentous Desulfonema limicola and Desulfonema magnum.</title>
        <authorList>
            <person name="Schnaars V."/>
            <person name="Wohlbrand L."/>
            <person name="Scheve S."/>
            <person name="Hinrichs C."/>
            <person name="Reinhardt R."/>
            <person name="Rabus R."/>
        </authorList>
    </citation>
    <scope>NUCLEOTIDE SEQUENCE</scope>
    <source>
        <strain evidence="2">4be13</strain>
    </source>
</reference>
<keyword evidence="1" id="KW-0812">Transmembrane</keyword>
<organism evidence="2 3">
    <name type="scientific">Desulfonema magnum</name>
    <dbReference type="NCBI Taxonomy" id="45655"/>
    <lineage>
        <taxon>Bacteria</taxon>
        <taxon>Pseudomonadati</taxon>
        <taxon>Thermodesulfobacteriota</taxon>
        <taxon>Desulfobacteria</taxon>
        <taxon>Desulfobacterales</taxon>
        <taxon>Desulfococcaceae</taxon>
        <taxon>Desulfonema</taxon>
    </lineage>
</organism>
<keyword evidence="1" id="KW-0472">Membrane</keyword>
<name>A0A975BW27_9BACT</name>
<feature type="transmembrane region" description="Helical" evidence="1">
    <location>
        <begin position="139"/>
        <end position="159"/>
    </location>
</feature>
<evidence type="ECO:0000313" key="2">
    <source>
        <dbReference type="EMBL" id="QTA92552.1"/>
    </source>
</evidence>
<evidence type="ECO:0000256" key="1">
    <source>
        <dbReference type="SAM" id="Phobius"/>
    </source>
</evidence>
<keyword evidence="3" id="KW-1185">Reference proteome</keyword>
<dbReference type="EMBL" id="CP061800">
    <property type="protein sequence ID" value="QTA92552.1"/>
    <property type="molecule type" value="Genomic_DNA"/>
</dbReference>
<dbReference type="KEGG" id="dmm:dnm_086350"/>
<evidence type="ECO:0008006" key="4">
    <source>
        <dbReference type="Google" id="ProtNLM"/>
    </source>
</evidence>